<evidence type="ECO:0000313" key="1">
    <source>
        <dbReference type="EMBL" id="CUV15126.1"/>
    </source>
</evidence>
<proteinExistence type="predicted"/>
<protein>
    <submittedName>
        <fullName evidence="1">Uncharacterized protein</fullName>
    </submittedName>
</protein>
<evidence type="ECO:0000313" key="3">
    <source>
        <dbReference type="Proteomes" id="UP000310553"/>
    </source>
</evidence>
<dbReference type="AlphaFoldDB" id="A0A0S4TYM9"/>
<evidence type="ECO:0000313" key="2">
    <source>
        <dbReference type="EMBL" id="QCX49965.1"/>
    </source>
</evidence>
<dbReference type="Pfam" id="PF20212">
    <property type="entry name" value="DUF6572"/>
    <property type="match status" value="1"/>
</dbReference>
<accession>A0A0S4TYM9</accession>
<dbReference type="InterPro" id="IPR046702">
    <property type="entry name" value="DUF6572"/>
</dbReference>
<dbReference type="Proteomes" id="UP000310553">
    <property type="component" value="Chromosome"/>
</dbReference>
<organism evidence="1">
    <name type="scientific">Ralstonia solanacearum</name>
    <name type="common">Pseudomonas solanacearum</name>
    <dbReference type="NCBI Taxonomy" id="305"/>
    <lineage>
        <taxon>Bacteria</taxon>
        <taxon>Pseudomonadati</taxon>
        <taxon>Pseudomonadota</taxon>
        <taxon>Betaproteobacteria</taxon>
        <taxon>Burkholderiales</taxon>
        <taxon>Burkholderiaceae</taxon>
        <taxon>Ralstonia</taxon>
        <taxon>Ralstonia solanacearum species complex</taxon>
    </lineage>
</organism>
<dbReference type="EMBL" id="LN899819">
    <property type="protein sequence ID" value="CUV15126.1"/>
    <property type="molecule type" value="Genomic_DNA"/>
</dbReference>
<reference evidence="1" key="1">
    <citation type="submission" date="2015-10" db="EMBL/GenBank/DDBJ databases">
        <authorList>
            <person name="Gilbert D.G."/>
        </authorList>
    </citation>
    <scope>NUCLEOTIDE SEQUENCE</scope>
    <source>
        <strain evidence="1">Phyl III-seqv23</strain>
    </source>
</reference>
<name>A0A0S4TYM9_RALSL</name>
<dbReference type="EMBL" id="CP039339">
    <property type="protein sequence ID" value="QCX49965.1"/>
    <property type="molecule type" value="Genomic_DNA"/>
</dbReference>
<sequence>MTILDSNVVDVVGVDPKRKVAYLAISDHLQWSEPLDEHLWLLQEKINAYLRFIEGGDLYKAYPSARDCKCTIELVAKYSLPQKALGFVEQAALVIREAGFDFVCRVQDNS</sequence>
<reference evidence="2 3" key="2">
    <citation type="submission" date="2019-04" db="EMBL/GenBank/DDBJ databases">
        <title>Complete Genome of UW386 and Higher Quality Genome of UW700.</title>
        <authorList>
            <person name="Jacobs J."/>
            <person name="Perez A."/>
            <person name="Steidl O."/>
            <person name="Allen C."/>
        </authorList>
    </citation>
    <scope>NUCLEOTIDE SEQUENCE [LARGE SCALE GENOMIC DNA]</scope>
    <source>
        <strain evidence="2 3">UW386</strain>
    </source>
</reference>
<gene>
    <name evidence="2" type="ORF">E7Z57_13275</name>
    <name evidence="1" type="ORF">RUN39_v1_1120002</name>
</gene>